<dbReference type="Proteomes" id="UP001524547">
    <property type="component" value="Unassembled WGS sequence"/>
</dbReference>
<feature type="domain" description="GH64" evidence="2">
    <location>
        <begin position="111"/>
        <end position="435"/>
    </location>
</feature>
<dbReference type="Gene3D" id="2.60.110.10">
    <property type="entry name" value="Thaumatin"/>
    <property type="match status" value="1"/>
</dbReference>
<organism evidence="3 4">
    <name type="scientific">Rhizosaccharibacter radicis</name>
    <dbReference type="NCBI Taxonomy" id="2782605"/>
    <lineage>
        <taxon>Bacteria</taxon>
        <taxon>Pseudomonadati</taxon>
        <taxon>Pseudomonadota</taxon>
        <taxon>Alphaproteobacteria</taxon>
        <taxon>Acetobacterales</taxon>
        <taxon>Acetobacteraceae</taxon>
        <taxon>Rhizosaccharibacter</taxon>
    </lineage>
</organism>
<evidence type="ECO:0000256" key="1">
    <source>
        <dbReference type="SAM" id="SignalP"/>
    </source>
</evidence>
<comment type="caution">
    <text evidence="3">The sequence shown here is derived from an EMBL/GenBank/DDBJ whole genome shotgun (WGS) entry which is preliminary data.</text>
</comment>
<keyword evidence="4" id="KW-1185">Reference proteome</keyword>
<protein>
    <submittedName>
        <fullName evidence="3">Beta-1,3-glucanase family protein</fullName>
    </submittedName>
</protein>
<feature type="signal peptide" evidence="1">
    <location>
        <begin position="1"/>
        <end position="27"/>
    </location>
</feature>
<feature type="chain" id="PRO_5047059466" evidence="1">
    <location>
        <begin position="28"/>
        <end position="435"/>
    </location>
</feature>
<proteinExistence type="predicted"/>
<dbReference type="EMBL" id="JAMZEJ010000002">
    <property type="protein sequence ID" value="MCQ8240077.1"/>
    <property type="molecule type" value="Genomic_DNA"/>
</dbReference>
<dbReference type="RefSeq" id="WP_422918806.1">
    <property type="nucleotide sequence ID" value="NZ_JAMZEJ010000002.1"/>
</dbReference>
<evidence type="ECO:0000313" key="4">
    <source>
        <dbReference type="Proteomes" id="UP001524547"/>
    </source>
</evidence>
<dbReference type="InterPro" id="IPR037176">
    <property type="entry name" value="Osmotin/thaumatin-like_sf"/>
</dbReference>
<sequence length="435" mass="46137">MTEAFTVHALRGVLVSAGLLAALPAGAAPAAAPVITGQPQWQVLQVGQRAGFLVKADNATGYQWYAARPGSGPTAVPGGTAPFLLTAPAAQGDDGTQYSVIVTGPGGSTRSGTGTLYIGPNADGSPPDSVLAAAGDIPAARNVMTLAFLNASLGRVPDSQMFWSLQYRDGSGNTVKEAHSFAEKPYFDLPKVGGTRLYVYVAPDAASIGTGQKNYFDFLELNVGQDANNGPYWINMDTTRVDRWGLPVAFRLQCGDGTVVERGDDVGLFVDDRDVTLMKYQAELGSPWNAAAQQSWPYGIDEPGAAGFGKNGPYSGYYSSYIDEVWRVDGLTIPKPTNFLDLATQLPDLSGALNRHVAAVTGAFNPDGTLADKSFWSKHPPTSFYGAIPSNFYSAFWHEHAISHLQYGFPYDDDASQSSDVGCKKPQSLIVGVGF</sequence>
<dbReference type="Pfam" id="PF16483">
    <property type="entry name" value="Glyco_hydro_64"/>
    <property type="match status" value="1"/>
</dbReference>
<name>A0ABT1VUR0_9PROT</name>
<keyword evidence="1" id="KW-0732">Signal</keyword>
<reference evidence="3 4" key="1">
    <citation type="submission" date="2022-06" db="EMBL/GenBank/DDBJ databases">
        <title>Rhizosaccharibacter gen. nov. sp. nov. KSS12, endophytic bacteria isolated from sugarcane.</title>
        <authorList>
            <person name="Pitiwittayakul N."/>
        </authorList>
    </citation>
    <scope>NUCLEOTIDE SEQUENCE [LARGE SCALE GENOMIC DNA]</scope>
    <source>
        <strain evidence="3 4">KSS12</strain>
    </source>
</reference>
<dbReference type="PROSITE" id="PS52006">
    <property type="entry name" value="GH64"/>
    <property type="match status" value="1"/>
</dbReference>
<evidence type="ECO:0000259" key="2">
    <source>
        <dbReference type="PROSITE" id="PS52006"/>
    </source>
</evidence>
<accession>A0ABT1VUR0</accession>
<evidence type="ECO:0000313" key="3">
    <source>
        <dbReference type="EMBL" id="MCQ8240077.1"/>
    </source>
</evidence>
<gene>
    <name evidence="3" type="ORF">NFI88_04380</name>
</gene>
<dbReference type="InterPro" id="IPR032477">
    <property type="entry name" value="Glyco_hydro_64"/>
</dbReference>